<evidence type="ECO:0000256" key="1">
    <source>
        <dbReference type="ARBA" id="ARBA00022801"/>
    </source>
</evidence>
<dbReference type="PANTHER" id="PTHR43329">
    <property type="entry name" value="EPOXIDE HYDROLASE"/>
    <property type="match status" value="1"/>
</dbReference>
<dbReference type="InterPro" id="IPR029058">
    <property type="entry name" value="AB_hydrolase_fold"/>
</dbReference>
<feature type="domain" description="AB hydrolase-1" evidence="2">
    <location>
        <begin position="25"/>
        <end position="307"/>
    </location>
</feature>
<keyword evidence="4" id="KW-1185">Reference proteome</keyword>
<comment type="caution">
    <text evidence="3">The sequence shown here is derived from an EMBL/GenBank/DDBJ whole genome shotgun (WGS) entry which is preliminary data.</text>
</comment>
<dbReference type="GO" id="GO:0016787">
    <property type="term" value="F:hydrolase activity"/>
    <property type="evidence" value="ECO:0007669"/>
    <property type="project" value="UniProtKB-KW"/>
</dbReference>
<dbReference type="Proteomes" id="UP000020766">
    <property type="component" value="Unassembled WGS sequence"/>
</dbReference>
<dbReference type="AlphaFoldDB" id="A0A014MAZ6"/>
<dbReference type="PRINTS" id="PR00111">
    <property type="entry name" value="ABHYDROLASE"/>
</dbReference>
<keyword evidence="1 3" id="KW-0378">Hydrolase</keyword>
<dbReference type="Pfam" id="PF00561">
    <property type="entry name" value="Abhydrolase_1"/>
    <property type="match status" value="1"/>
</dbReference>
<evidence type="ECO:0000313" key="3">
    <source>
        <dbReference type="EMBL" id="EXU78951.1"/>
    </source>
</evidence>
<gene>
    <name evidence="3" type="ORF">AX13_09000</name>
</gene>
<reference evidence="3 4" key="1">
    <citation type="submission" date="2014-01" db="EMBL/GenBank/DDBJ databases">
        <title>Interspecies Systems Biology Uncovers Metabolites Affecting C. elegans Gene Expression and Life History Traits.</title>
        <authorList>
            <person name="Watson E."/>
            <person name="Macneil L.T."/>
            <person name="Ritter A.D."/>
            <person name="Yilmaz L.S."/>
            <person name="Rosebrock A.P."/>
            <person name="Caudy A.A."/>
            <person name="Walhout A.J."/>
        </authorList>
    </citation>
    <scope>NUCLEOTIDE SEQUENCE [LARGE SCALE GENOMIC DNA]</scope>
    <source>
        <strain evidence="3 4">DA1877</strain>
    </source>
</reference>
<organism evidence="3 4">
    <name type="scientific">Comamonas aquatica DA1877</name>
    <dbReference type="NCBI Taxonomy" id="1457173"/>
    <lineage>
        <taxon>Bacteria</taxon>
        <taxon>Pseudomonadati</taxon>
        <taxon>Pseudomonadota</taxon>
        <taxon>Betaproteobacteria</taxon>
        <taxon>Burkholderiales</taxon>
        <taxon>Comamonadaceae</taxon>
        <taxon>Comamonas</taxon>
    </lineage>
</organism>
<dbReference type="InterPro" id="IPR000073">
    <property type="entry name" value="AB_hydrolase_1"/>
</dbReference>
<protein>
    <submittedName>
        <fullName evidence="3">Epoxide hydrolase</fullName>
    </submittedName>
</protein>
<dbReference type="Gene3D" id="3.40.50.1820">
    <property type="entry name" value="alpha/beta hydrolase"/>
    <property type="match status" value="1"/>
</dbReference>
<accession>A0A014MAZ6</accession>
<dbReference type="EMBL" id="JBOK01000023">
    <property type="protein sequence ID" value="EXU78951.1"/>
    <property type="molecule type" value="Genomic_DNA"/>
</dbReference>
<proteinExistence type="predicted"/>
<dbReference type="RefSeq" id="WP_051519649.1">
    <property type="nucleotide sequence ID" value="NZ_JBOK01000023.1"/>
</dbReference>
<evidence type="ECO:0000259" key="2">
    <source>
        <dbReference type="Pfam" id="PF00561"/>
    </source>
</evidence>
<evidence type="ECO:0000313" key="4">
    <source>
        <dbReference type="Proteomes" id="UP000020766"/>
    </source>
</evidence>
<dbReference type="InterPro" id="IPR000639">
    <property type="entry name" value="Epox_hydrolase-like"/>
</dbReference>
<name>A0A014MAZ6_9BURK</name>
<sequence length="325" mass="35616">MSMSRHHTVRAQGLNFDVVEQGKGPLVLLCHGFPETSHAWRHQLPALAQAGYRAAAPDLRGFGGSDCPASEEAYGLLELIGDLVGMVDALGEQQAVLVGNDWGGTLAWQAARLRPDRFRAVASLGVPLMSRSPLLPSQVFPWTDDTWFYVHYFLEHGLADHDLQANVELSLRKIYFAASGDAGPRNEPTTPNPFGLVSRKQAFLNTLPTPAELPSWLAPEDMHVFVKAFSRTGFTGGLNYYRNLDRNWRCEAAFDGLRVEVPALYMVGERDTGLAIPGMKDIIQAMPSLAPQLRGSHVIPKAGHWLPQEAPDAVNAALLGFLRSL</sequence>
<dbReference type="PRINTS" id="PR00412">
    <property type="entry name" value="EPOXHYDRLASE"/>
</dbReference>
<dbReference type="SUPFAM" id="SSF53474">
    <property type="entry name" value="alpha/beta-Hydrolases"/>
    <property type="match status" value="1"/>
</dbReference>